<comment type="caution">
    <text evidence="3">The sequence shown here is derived from an EMBL/GenBank/DDBJ whole genome shotgun (WGS) entry which is preliminary data.</text>
</comment>
<evidence type="ECO:0000313" key="3">
    <source>
        <dbReference type="EMBL" id="EFC52836.1"/>
    </source>
</evidence>
<dbReference type="GO" id="GO:0003677">
    <property type="term" value="F:DNA binding"/>
    <property type="evidence" value="ECO:0007669"/>
    <property type="project" value="UniProtKB-KW"/>
</dbReference>
<sequence>MNISRAIRFLRKQKGWTQQQLADFANTSKSNISNLENGNQGYSEAILKYLADALGCRVSSIFLLAEYLERQQNNTLKDLEEMPVELIFLQLPEPLQQSFKLLMIQTLEQISK</sequence>
<dbReference type="SMART" id="SM00530">
    <property type="entry name" value="HTH_XRE"/>
    <property type="match status" value="1"/>
</dbReference>
<name>A0A9W5N013_NEISU</name>
<accession>A0A9W5N013</accession>
<keyword evidence="1 3" id="KW-0238">DNA-binding</keyword>
<reference evidence="3 4" key="1">
    <citation type="submission" date="2010-01" db="EMBL/GenBank/DDBJ databases">
        <authorList>
            <person name="Weinstock G."/>
            <person name="Sodergren E."/>
            <person name="Clifton S."/>
            <person name="Fulton L."/>
            <person name="Fulton B."/>
            <person name="Courtney L."/>
            <person name="Fronick C."/>
            <person name="Harrison M."/>
            <person name="Strong C."/>
            <person name="Farmer C."/>
            <person name="Delahaunty K."/>
            <person name="Markovic C."/>
            <person name="Hall O."/>
            <person name="Minx P."/>
            <person name="Tomlinson C."/>
            <person name="Mitreva M."/>
            <person name="Nelson J."/>
            <person name="Hou S."/>
            <person name="Wollam A."/>
            <person name="Pepin K.H."/>
            <person name="Johnson M."/>
            <person name="Bhonagiri V."/>
            <person name="Nash W.E."/>
            <person name="Warren W."/>
            <person name="Chinwalla A."/>
            <person name="Mardis E.R."/>
            <person name="Wilson R.K."/>
        </authorList>
    </citation>
    <scope>NUCLEOTIDE SEQUENCE [LARGE SCALE GENOMIC DNA]</scope>
    <source>
        <strain evidence="3 4">NJ9703</strain>
    </source>
</reference>
<dbReference type="EMBL" id="ACEO02000002">
    <property type="protein sequence ID" value="EFC52836.1"/>
    <property type="molecule type" value="Genomic_DNA"/>
</dbReference>
<dbReference type="CDD" id="cd00093">
    <property type="entry name" value="HTH_XRE"/>
    <property type="match status" value="1"/>
</dbReference>
<dbReference type="Gene3D" id="1.10.260.40">
    <property type="entry name" value="lambda repressor-like DNA-binding domains"/>
    <property type="match status" value="1"/>
</dbReference>
<dbReference type="PROSITE" id="PS50943">
    <property type="entry name" value="HTH_CROC1"/>
    <property type="match status" value="1"/>
</dbReference>
<feature type="domain" description="HTH cro/C1-type" evidence="2">
    <location>
        <begin position="7"/>
        <end position="61"/>
    </location>
</feature>
<protein>
    <submittedName>
        <fullName evidence="3">DNA-binding helix-turn-helix protein</fullName>
    </submittedName>
</protein>
<dbReference type="AlphaFoldDB" id="A0A9W5N013"/>
<proteinExistence type="predicted"/>
<dbReference type="InterPro" id="IPR010982">
    <property type="entry name" value="Lambda_DNA-bd_dom_sf"/>
</dbReference>
<dbReference type="Pfam" id="PF01381">
    <property type="entry name" value="HTH_3"/>
    <property type="match status" value="1"/>
</dbReference>
<evidence type="ECO:0000256" key="1">
    <source>
        <dbReference type="ARBA" id="ARBA00023125"/>
    </source>
</evidence>
<evidence type="ECO:0000259" key="2">
    <source>
        <dbReference type="PROSITE" id="PS50943"/>
    </source>
</evidence>
<evidence type="ECO:0000313" key="4">
    <source>
        <dbReference type="Proteomes" id="UP000004621"/>
    </source>
</evidence>
<dbReference type="InterPro" id="IPR001387">
    <property type="entry name" value="Cro/C1-type_HTH"/>
</dbReference>
<dbReference type="Proteomes" id="UP000004621">
    <property type="component" value="Unassembled WGS sequence"/>
</dbReference>
<gene>
    <name evidence="3" type="ORF">NEISUBOT_03672</name>
</gene>
<dbReference type="PANTHER" id="PTHR46558">
    <property type="entry name" value="TRACRIPTIONAL REGULATORY PROTEIN-RELATED-RELATED"/>
    <property type="match status" value="1"/>
</dbReference>
<organism evidence="3 4">
    <name type="scientific">Neisseria subflava NJ9703</name>
    <dbReference type="NCBI Taxonomy" id="546268"/>
    <lineage>
        <taxon>Bacteria</taxon>
        <taxon>Pseudomonadati</taxon>
        <taxon>Pseudomonadota</taxon>
        <taxon>Betaproteobacteria</taxon>
        <taxon>Neisseriales</taxon>
        <taxon>Neisseriaceae</taxon>
        <taxon>Neisseria</taxon>
    </lineage>
</organism>
<dbReference type="PANTHER" id="PTHR46558:SF4">
    <property type="entry name" value="DNA-BIDING PHAGE PROTEIN"/>
    <property type="match status" value="1"/>
</dbReference>
<dbReference type="SUPFAM" id="SSF47413">
    <property type="entry name" value="lambda repressor-like DNA-binding domains"/>
    <property type="match status" value="1"/>
</dbReference>